<dbReference type="InterPro" id="IPR001451">
    <property type="entry name" value="Hexapep"/>
</dbReference>
<dbReference type="EMBL" id="CP043450">
    <property type="protein sequence ID" value="QEM10527.1"/>
    <property type="molecule type" value="Genomic_DNA"/>
</dbReference>
<evidence type="ECO:0000313" key="2">
    <source>
        <dbReference type="EMBL" id="QEM10527.1"/>
    </source>
</evidence>
<dbReference type="Proteomes" id="UP000251402">
    <property type="component" value="Chromosome"/>
</dbReference>
<dbReference type="KEGG" id="mrub:DEO27_010980"/>
<dbReference type="SUPFAM" id="SSF51161">
    <property type="entry name" value="Trimeric LpxA-like enzymes"/>
    <property type="match status" value="1"/>
</dbReference>
<dbReference type="OrthoDB" id="9801697at2"/>
<gene>
    <name evidence="2" type="ORF">DEO27_010980</name>
</gene>
<dbReference type="InterPro" id="IPR050179">
    <property type="entry name" value="Trans_hexapeptide_repeat"/>
</dbReference>
<accession>A0A5C1HXA7</accession>
<evidence type="ECO:0000256" key="1">
    <source>
        <dbReference type="ARBA" id="ARBA00007274"/>
    </source>
</evidence>
<protein>
    <submittedName>
        <fullName evidence="2">Acyltransferase</fullName>
    </submittedName>
</protein>
<reference evidence="2" key="1">
    <citation type="submission" date="2019-08" db="EMBL/GenBank/DDBJ databases">
        <title>Comparative genome analysis confer to the adaptation heavy metal polluted environment.</title>
        <authorList>
            <person name="Li Y."/>
        </authorList>
    </citation>
    <scope>NUCLEOTIDE SEQUENCE [LARGE SCALE GENOMIC DNA]</scope>
    <source>
        <strain evidence="2">P1</strain>
    </source>
</reference>
<dbReference type="PANTHER" id="PTHR43300:SF11">
    <property type="entry name" value="ACETYLTRANSFERASE RV3034C-RELATED"/>
    <property type="match status" value="1"/>
</dbReference>
<dbReference type="InterPro" id="IPR011004">
    <property type="entry name" value="Trimer_LpxA-like_sf"/>
</dbReference>
<dbReference type="Gene3D" id="2.160.10.10">
    <property type="entry name" value="Hexapeptide repeat proteins"/>
    <property type="match status" value="1"/>
</dbReference>
<keyword evidence="2" id="KW-0012">Acyltransferase</keyword>
<dbReference type="AlphaFoldDB" id="A0A5C1HXA7"/>
<evidence type="ECO:0000313" key="3">
    <source>
        <dbReference type="Proteomes" id="UP000251402"/>
    </source>
</evidence>
<name>A0A5C1HXA7_9SPHI</name>
<keyword evidence="3" id="KW-1185">Reference proteome</keyword>
<proteinExistence type="inferred from homology"/>
<dbReference type="RefSeq" id="WP_112566448.1">
    <property type="nucleotide sequence ID" value="NZ_CP043450.1"/>
</dbReference>
<dbReference type="GO" id="GO:0016746">
    <property type="term" value="F:acyltransferase activity"/>
    <property type="evidence" value="ECO:0007669"/>
    <property type="project" value="UniProtKB-KW"/>
</dbReference>
<sequence length="208" mass="23259">MFFKIVDYLKQVKKNKKIGALKRFIDAGNSHFLGNFNLILSYPQSEKKYLIVGDDCMLDCDVIFESSDGNVSIGNRCYIGCSKIICRSSVSFGDDVFVAWGSYFYDHDSHAVDYRERENDIKTQLEDYRAGRNFIENKNWSVVNTKPIKISSNAWIGMNCIILKGVTIGEGAIVGAGSVVTKDVPPWTIVGGNPAKVIKEIPIDLRKS</sequence>
<dbReference type="Pfam" id="PF00132">
    <property type="entry name" value="Hexapep"/>
    <property type="match status" value="1"/>
</dbReference>
<dbReference type="Pfam" id="PF14602">
    <property type="entry name" value="Hexapep_2"/>
    <property type="match status" value="1"/>
</dbReference>
<keyword evidence="2" id="KW-0808">Transferase</keyword>
<dbReference type="CDD" id="cd04647">
    <property type="entry name" value="LbH_MAT_like"/>
    <property type="match status" value="1"/>
</dbReference>
<comment type="similarity">
    <text evidence="1">Belongs to the transferase hexapeptide repeat family.</text>
</comment>
<organism evidence="2 3">
    <name type="scientific">Mucilaginibacter rubeus</name>
    <dbReference type="NCBI Taxonomy" id="2027860"/>
    <lineage>
        <taxon>Bacteria</taxon>
        <taxon>Pseudomonadati</taxon>
        <taxon>Bacteroidota</taxon>
        <taxon>Sphingobacteriia</taxon>
        <taxon>Sphingobacteriales</taxon>
        <taxon>Sphingobacteriaceae</taxon>
        <taxon>Mucilaginibacter</taxon>
    </lineage>
</organism>
<dbReference type="PANTHER" id="PTHR43300">
    <property type="entry name" value="ACETYLTRANSFERASE"/>
    <property type="match status" value="1"/>
</dbReference>